<organism evidence="2 3">
    <name type="scientific">Genlisea aurea</name>
    <dbReference type="NCBI Taxonomy" id="192259"/>
    <lineage>
        <taxon>Eukaryota</taxon>
        <taxon>Viridiplantae</taxon>
        <taxon>Streptophyta</taxon>
        <taxon>Embryophyta</taxon>
        <taxon>Tracheophyta</taxon>
        <taxon>Spermatophyta</taxon>
        <taxon>Magnoliopsida</taxon>
        <taxon>eudicotyledons</taxon>
        <taxon>Gunneridae</taxon>
        <taxon>Pentapetalae</taxon>
        <taxon>asterids</taxon>
        <taxon>lamiids</taxon>
        <taxon>Lamiales</taxon>
        <taxon>Lentibulariaceae</taxon>
        <taxon>Genlisea</taxon>
    </lineage>
</organism>
<feature type="compositionally biased region" description="Acidic residues" evidence="1">
    <location>
        <begin position="236"/>
        <end position="253"/>
    </location>
</feature>
<name>S8DTA9_9LAMI</name>
<proteinExistence type="predicted"/>
<dbReference type="AlphaFoldDB" id="S8DTA9"/>
<comment type="caution">
    <text evidence="2">The sequence shown here is derived from an EMBL/GenBank/DDBJ whole genome shotgun (WGS) entry which is preliminary data.</text>
</comment>
<sequence length="295" mass="34011">MLKKSGLLKLLDATGDIDGRSVDEVFIHQNLKVESFNDVDTPCLQFVLGKQHYIVTLRELAEMFELLPEKIVSTDKFDDYLLGEPRNFNVEAVYKRLTGKRFDKLKANGKYLLNPALRYIQFLLGYNLSSRGKNYTNITRHELWILDSLDKGIKINPAALAMYTITSWRQKASSPMRKLGHLITTLARRENVQLDEGKLRKPMPLTLRALDKHGLVKKDKYGRYTVICRVEKLQEAETESEEGPEAEEEEGEEATPLMSEPDHVNCGKTHKRKCIHCRFDKLEEIQETLRALLDF</sequence>
<dbReference type="EMBL" id="AUSU01005728">
    <property type="protein sequence ID" value="EPS63052.1"/>
    <property type="molecule type" value="Genomic_DNA"/>
</dbReference>
<feature type="region of interest" description="Disordered" evidence="1">
    <location>
        <begin position="235"/>
        <end position="265"/>
    </location>
</feature>
<protein>
    <submittedName>
        <fullName evidence="2">Uncharacterized protein</fullName>
    </submittedName>
</protein>
<reference evidence="2 3" key="1">
    <citation type="journal article" date="2013" name="BMC Genomics">
        <title>The miniature genome of a carnivorous plant Genlisea aurea contains a low number of genes and short non-coding sequences.</title>
        <authorList>
            <person name="Leushkin E.V."/>
            <person name="Sutormin R.A."/>
            <person name="Nabieva E.R."/>
            <person name="Penin A.A."/>
            <person name="Kondrashov A.S."/>
            <person name="Logacheva M.D."/>
        </authorList>
    </citation>
    <scope>NUCLEOTIDE SEQUENCE [LARGE SCALE GENOMIC DNA]</scope>
</reference>
<evidence type="ECO:0000313" key="2">
    <source>
        <dbReference type="EMBL" id="EPS63052.1"/>
    </source>
</evidence>
<keyword evidence="3" id="KW-1185">Reference proteome</keyword>
<evidence type="ECO:0000313" key="3">
    <source>
        <dbReference type="Proteomes" id="UP000015453"/>
    </source>
</evidence>
<dbReference type="Proteomes" id="UP000015453">
    <property type="component" value="Unassembled WGS sequence"/>
</dbReference>
<evidence type="ECO:0000256" key="1">
    <source>
        <dbReference type="SAM" id="MobiDB-lite"/>
    </source>
</evidence>
<gene>
    <name evidence="2" type="ORF">M569_11735</name>
</gene>
<accession>S8DTA9</accession>